<evidence type="ECO:0000313" key="1">
    <source>
        <dbReference type="EMBL" id="KAG6770328.1"/>
    </source>
</evidence>
<keyword evidence="2" id="KW-1185">Reference proteome</keyword>
<protein>
    <submittedName>
        <fullName evidence="1">Uncharacterized protein</fullName>
    </submittedName>
</protein>
<proteinExistence type="predicted"/>
<accession>A0A8X7ZQ43</accession>
<evidence type="ECO:0000313" key="2">
    <source>
        <dbReference type="Proteomes" id="UP000886885"/>
    </source>
</evidence>
<gene>
    <name evidence="1" type="ORF">POTOM_026006</name>
</gene>
<reference evidence="1" key="1">
    <citation type="journal article" date="2020" name="bioRxiv">
        <title>Hybrid origin of Populus tomentosa Carr. identified through genome sequencing and phylogenomic analysis.</title>
        <authorList>
            <person name="An X."/>
            <person name="Gao K."/>
            <person name="Chen Z."/>
            <person name="Li J."/>
            <person name="Yang X."/>
            <person name="Yang X."/>
            <person name="Zhou J."/>
            <person name="Guo T."/>
            <person name="Zhao T."/>
            <person name="Huang S."/>
            <person name="Miao D."/>
            <person name="Khan W.U."/>
            <person name="Rao P."/>
            <person name="Ye M."/>
            <person name="Lei B."/>
            <person name="Liao W."/>
            <person name="Wang J."/>
            <person name="Ji L."/>
            <person name="Li Y."/>
            <person name="Guo B."/>
            <person name="Mustafa N.S."/>
            <person name="Li S."/>
            <person name="Yun Q."/>
            <person name="Keller S.R."/>
            <person name="Mao J."/>
            <person name="Zhang R."/>
            <person name="Strauss S.H."/>
        </authorList>
    </citation>
    <scope>NUCLEOTIDE SEQUENCE</scope>
    <source>
        <strain evidence="1">GM15</strain>
        <tissue evidence="1">Leaf</tissue>
    </source>
</reference>
<dbReference type="EMBL" id="JAAWWB010000012">
    <property type="protein sequence ID" value="KAG6770328.1"/>
    <property type="molecule type" value="Genomic_DNA"/>
</dbReference>
<comment type="caution">
    <text evidence="1">The sequence shown here is derived from an EMBL/GenBank/DDBJ whole genome shotgun (WGS) entry which is preliminary data.</text>
</comment>
<sequence length="80" mass="8856">MGSLINGNSSSLLSGYHICYAKGSSSRINATVSVLLQMQRDAKVQQILYSYKEEIDHISRSICSLQIDQQSKEKSALFEG</sequence>
<organism evidence="1 2">
    <name type="scientific">Populus tomentosa</name>
    <name type="common">Chinese white poplar</name>
    <dbReference type="NCBI Taxonomy" id="118781"/>
    <lineage>
        <taxon>Eukaryota</taxon>
        <taxon>Viridiplantae</taxon>
        <taxon>Streptophyta</taxon>
        <taxon>Embryophyta</taxon>
        <taxon>Tracheophyta</taxon>
        <taxon>Spermatophyta</taxon>
        <taxon>Magnoliopsida</taxon>
        <taxon>eudicotyledons</taxon>
        <taxon>Gunneridae</taxon>
        <taxon>Pentapetalae</taxon>
        <taxon>rosids</taxon>
        <taxon>fabids</taxon>
        <taxon>Malpighiales</taxon>
        <taxon>Salicaceae</taxon>
        <taxon>Saliceae</taxon>
        <taxon>Populus</taxon>
    </lineage>
</organism>
<name>A0A8X7ZQ43_POPTO</name>
<dbReference type="Proteomes" id="UP000886885">
    <property type="component" value="Chromosome 6D"/>
</dbReference>
<dbReference type="AlphaFoldDB" id="A0A8X7ZQ43"/>